<dbReference type="Gene3D" id="2.130.10.10">
    <property type="entry name" value="YVTN repeat-like/Quinoprotein amine dehydrogenase"/>
    <property type="match status" value="1"/>
</dbReference>
<proteinExistence type="predicted"/>
<feature type="chain" id="PRO_5039485113" description="Lipoprotein" evidence="1">
    <location>
        <begin position="23"/>
        <end position="320"/>
    </location>
</feature>
<dbReference type="PROSITE" id="PS51257">
    <property type="entry name" value="PROKAR_LIPOPROTEIN"/>
    <property type="match status" value="1"/>
</dbReference>
<evidence type="ECO:0008006" key="4">
    <source>
        <dbReference type="Google" id="ProtNLM"/>
    </source>
</evidence>
<dbReference type="InterPro" id="IPR015943">
    <property type="entry name" value="WD40/YVTN_repeat-like_dom_sf"/>
</dbReference>
<name>A0A109N2P8_9BACI</name>
<dbReference type="PANTHER" id="PTHR47197:SF3">
    <property type="entry name" value="DIHYDRO-HEME D1 DEHYDROGENASE"/>
    <property type="match status" value="1"/>
</dbReference>
<comment type="caution">
    <text evidence="2">The sequence shown here is derived from an EMBL/GenBank/DDBJ whole genome shotgun (WGS) entry which is preliminary data.</text>
</comment>
<dbReference type="Proteomes" id="UP000064189">
    <property type="component" value="Unassembled WGS sequence"/>
</dbReference>
<evidence type="ECO:0000313" key="2">
    <source>
        <dbReference type="EMBL" id="KWW22413.1"/>
    </source>
</evidence>
<keyword evidence="3" id="KW-1185">Reference proteome</keyword>
<accession>A0A109N2P8</accession>
<dbReference type="RefSeq" id="WP_061140458.1">
    <property type="nucleotide sequence ID" value="NZ_LNNH01000004.1"/>
</dbReference>
<dbReference type="InterPro" id="IPR051200">
    <property type="entry name" value="Host-pathogen_enzymatic-act"/>
</dbReference>
<gene>
    <name evidence="2" type="ORF">AS888_12820</name>
</gene>
<reference evidence="2 3" key="1">
    <citation type="submission" date="2015-11" db="EMBL/GenBank/DDBJ databases">
        <title>Genome Sequence of Bacillus simplex strain VanAntwerpen2.</title>
        <authorList>
            <person name="Couger M.B."/>
        </authorList>
    </citation>
    <scope>NUCLEOTIDE SEQUENCE [LARGE SCALE GENOMIC DNA]</scope>
    <source>
        <strain evidence="2 3">VanAntwerpen02</strain>
    </source>
</reference>
<dbReference type="InterPro" id="IPR011048">
    <property type="entry name" value="Haem_d1_sf"/>
</dbReference>
<dbReference type="AlphaFoldDB" id="A0A109N2P8"/>
<dbReference type="EMBL" id="LNNH01000004">
    <property type="protein sequence ID" value="KWW22413.1"/>
    <property type="molecule type" value="Genomic_DNA"/>
</dbReference>
<sequence>MKWGINLLLAVFLLTGCNGSPAYTKINKKEAFLATVNIKDTSLTFMDENYHSFAEWDMTEPFTGALLLADKDTILLYGKEMEQVQVYSLSAGKRITSWKTGKGIVNMQLLHGGKSIAAVNQSDHSIHFLDEEGKQQDVVKVGKSPLTVLQGEKGNRLYVINFGDTKCTVINLATKKIDFEFPIHSSSTGTLLREEKDEIWIGGHGDGDHVEEDLYIYSAKTGQLKKKLKAPTMPIKFLESDEGIYVLSHGTSSLYKLNEHYEEVGRKVVGVNPFEMTSFKKDVVVAGYDSDEIYVMDAKTIAVKQTVKVGEGPFQLLLRE</sequence>
<dbReference type="PANTHER" id="PTHR47197">
    <property type="entry name" value="PROTEIN NIRF"/>
    <property type="match status" value="1"/>
</dbReference>
<organism evidence="2 3">
    <name type="scientific">Peribacillus simplex</name>
    <dbReference type="NCBI Taxonomy" id="1478"/>
    <lineage>
        <taxon>Bacteria</taxon>
        <taxon>Bacillati</taxon>
        <taxon>Bacillota</taxon>
        <taxon>Bacilli</taxon>
        <taxon>Bacillales</taxon>
        <taxon>Bacillaceae</taxon>
        <taxon>Peribacillus</taxon>
    </lineage>
</organism>
<dbReference type="SUPFAM" id="SSF51004">
    <property type="entry name" value="C-terminal (heme d1) domain of cytochrome cd1-nitrite reductase"/>
    <property type="match status" value="1"/>
</dbReference>
<evidence type="ECO:0000313" key="3">
    <source>
        <dbReference type="Proteomes" id="UP000064189"/>
    </source>
</evidence>
<evidence type="ECO:0000256" key="1">
    <source>
        <dbReference type="SAM" id="SignalP"/>
    </source>
</evidence>
<feature type="signal peptide" evidence="1">
    <location>
        <begin position="1"/>
        <end position="22"/>
    </location>
</feature>
<protein>
    <recommendedName>
        <fullName evidence="4">Lipoprotein</fullName>
    </recommendedName>
</protein>
<keyword evidence="1" id="KW-0732">Signal</keyword>